<comment type="caution">
    <text evidence="3">The sequence shown here is derived from an EMBL/GenBank/DDBJ whole genome shotgun (WGS) entry which is preliminary data.</text>
</comment>
<organism evidence="3 4">
    <name type="scientific">Syncephalastrum racemosum</name>
    <name type="common">Filamentous fungus</name>
    <dbReference type="NCBI Taxonomy" id="13706"/>
    <lineage>
        <taxon>Eukaryota</taxon>
        <taxon>Fungi</taxon>
        <taxon>Fungi incertae sedis</taxon>
        <taxon>Mucoromycota</taxon>
        <taxon>Mucoromycotina</taxon>
        <taxon>Mucoromycetes</taxon>
        <taxon>Mucorales</taxon>
        <taxon>Syncephalastraceae</taxon>
        <taxon>Syncephalastrum</taxon>
    </lineage>
</organism>
<evidence type="ECO:0000256" key="1">
    <source>
        <dbReference type="SAM" id="Coils"/>
    </source>
</evidence>
<protein>
    <submittedName>
        <fullName evidence="3">Uncharacterized protein</fullName>
    </submittedName>
</protein>
<feature type="region of interest" description="Disordered" evidence="2">
    <location>
        <begin position="1"/>
        <end position="52"/>
    </location>
</feature>
<sequence length="202" mass="23144">MTLGRQRGGRRAQTVPVPVMPDIFPSSIEESLQDWLKQRSQPDSPESPQPAEGICECCRQPDCPHFEALASTIRKLEGDTRLAAEIGQSLLHKHEAHALESTRIKQDLERQILQETAADLEAANARCTHLTTELRARTMEVDKLRIFKFMVRQADIREENLRAKLEDAKQELAVSRKAELTLESKHKKFMAKYGMYVFLFWS</sequence>
<dbReference type="Proteomes" id="UP000242180">
    <property type="component" value="Unassembled WGS sequence"/>
</dbReference>
<evidence type="ECO:0000313" key="3">
    <source>
        <dbReference type="EMBL" id="ORY94188.1"/>
    </source>
</evidence>
<keyword evidence="1" id="KW-0175">Coiled coil</keyword>
<feature type="coiled-coil region" evidence="1">
    <location>
        <begin position="113"/>
        <end position="178"/>
    </location>
</feature>
<dbReference type="EMBL" id="MCGN01000008">
    <property type="protein sequence ID" value="ORY94188.1"/>
    <property type="molecule type" value="Genomic_DNA"/>
</dbReference>
<dbReference type="InParanoid" id="A0A1X2H6T2"/>
<dbReference type="AlphaFoldDB" id="A0A1X2H6T2"/>
<reference evidence="3 4" key="1">
    <citation type="submission" date="2016-07" db="EMBL/GenBank/DDBJ databases">
        <title>Pervasive Adenine N6-methylation of Active Genes in Fungi.</title>
        <authorList>
            <consortium name="DOE Joint Genome Institute"/>
            <person name="Mondo S.J."/>
            <person name="Dannebaum R.O."/>
            <person name="Kuo R.C."/>
            <person name="Labutti K."/>
            <person name="Haridas S."/>
            <person name="Kuo A."/>
            <person name="Salamov A."/>
            <person name="Ahrendt S.R."/>
            <person name="Lipzen A."/>
            <person name="Sullivan W."/>
            <person name="Andreopoulos W.B."/>
            <person name="Clum A."/>
            <person name="Lindquist E."/>
            <person name="Daum C."/>
            <person name="Ramamoorthy G.K."/>
            <person name="Gryganskyi A."/>
            <person name="Culley D."/>
            <person name="Magnuson J.K."/>
            <person name="James T.Y."/>
            <person name="O'Malley M.A."/>
            <person name="Stajich J.E."/>
            <person name="Spatafora J.W."/>
            <person name="Visel A."/>
            <person name="Grigoriev I.V."/>
        </authorList>
    </citation>
    <scope>NUCLEOTIDE SEQUENCE [LARGE SCALE GENOMIC DNA]</scope>
    <source>
        <strain evidence="3 4">NRRL 2496</strain>
    </source>
</reference>
<dbReference type="OrthoDB" id="4088568at2759"/>
<name>A0A1X2H6T2_SYNRA</name>
<dbReference type="OMA" id="KHEAHAL"/>
<proteinExistence type="predicted"/>
<gene>
    <name evidence="3" type="ORF">BCR43DRAFT_532171</name>
</gene>
<evidence type="ECO:0000256" key="2">
    <source>
        <dbReference type="SAM" id="MobiDB-lite"/>
    </source>
</evidence>
<accession>A0A1X2H6T2</accession>
<evidence type="ECO:0000313" key="4">
    <source>
        <dbReference type="Proteomes" id="UP000242180"/>
    </source>
</evidence>
<keyword evidence="4" id="KW-1185">Reference proteome</keyword>